<accession>T1A7V8</accession>
<name>T1A7V8_9ZZZZ</name>
<organism evidence="5">
    <name type="scientific">mine drainage metagenome</name>
    <dbReference type="NCBI Taxonomy" id="410659"/>
    <lineage>
        <taxon>unclassified sequences</taxon>
        <taxon>metagenomes</taxon>
        <taxon>ecological metagenomes</taxon>
    </lineage>
</organism>
<sequence length="178" mass="19892">MTTRDTIYIRRIRSGDWDALRILRLAALQTDPLAFGSNLRREQESDPQKWKNWATRGSTGTREAIYVAENEAGQLVGMIGSFTEDEQPHVWGLWVHPKSRRKRIGGRLLDQLLGWLASAAPARPVLLEVNPSQEAASSLYAGRGFVRTGRTRPLGHSPPAIVEEMAREPPVTGQSREP</sequence>
<gene>
    <name evidence="5" type="ORF">B1B_16299</name>
</gene>
<evidence type="ECO:0000256" key="3">
    <source>
        <dbReference type="SAM" id="MobiDB-lite"/>
    </source>
</evidence>
<keyword evidence="1 5" id="KW-0808">Transferase</keyword>
<comment type="caution">
    <text evidence="5">The sequence shown here is derived from an EMBL/GenBank/DDBJ whole genome shotgun (WGS) entry which is preliminary data.</text>
</comment>
<proteinExistence type="predicted"/>
<dbReference type="InterPro" id="IPR016181">
    <property type="entry name" value="Acyl_CoA_acyltransferase"/>
</dbReference>
<evidence type="ECO:0000256" key="1">
    <source>
        <dbReference type="ARBA" id="ARBA00022679"/>
    </source>
</evidence>
<keyword evidence="2" id="KW-0012">Acyltransferase</keyword>
<dbReference type="PROSITE" id="PS51186">
    <property type="entry name" value="GNAT"/>
    <property type="match status" value="1"/>
</dbReference>
<dbReference type="GO" id="GO:0016747">
    <property type="term" value="F:acyltransferase activity, transferring groups other than amino-acyl groups"/>
    <property type="evidence" value="ECO:0007669"/>
    <property type="project" value="InterPro"/>
</dbReference>
<dbReference type="InterPro" id="IPR050680">
    <property type="entry name" value="YpeA/RimI_acetyltransf"/>
</dbReference>
<evidence type="ECO:0000256" key="2">
    <source>
        <dbReference type="ARBA" id="ARBA00023315"/>
    </source>
</evidence>
<protein>
    <submittedName>
        <fullName evidence="5">GCN5-related N-acetyltransferase domain protein</fullName>
    </submittedName>
</protein>
<dbReference type="SUPFAM" id="SSF55729">
    <property type="entry name" value="Acyl-CoA N-acyltransferases (Nat)"/>
    <property type="match status" value="1"/>
</dbReference>
<dbReference type="InterPro" id="IPR000182">
    <property type="entry name" value="GNAT_dom"/>
</dbReference>
<feature type="domain" description="N-acetyltransferase" evidence="4">
    <location>
        <begin position="7"/>
        <end position="168"/>
    </location>
</feature>
<dbReference type="Gene3D" id="3.40.630.30">
    <property type="match status" value="1"/>
</dbReference>
<evidence type="ECO:0000259" key="4">
    <source>
        <dbReference type="PROSITE" id="PS51186"/>
    </source>
</evidence>
<evidence type="ECO:0000313" key="5">
    <source>
        <dbReference type="EMBL" id="EQD36984.1"/>
    </source>
</evidence>
<dbReference type="AlphaFoldDB" id="T1A7V8"/>
<reference evidence="5" key="2">
    <citation type="journal article" date="2014" name="ISME J.">
        <title>Microbial stratification in low pH oxic and suboxic macroscopic growths along an acid mine drainage.</title>
        <authorList>
            <person name="Mendez-Garcia C."/>
            <person name="Mesa V."/>
            <person name="Sprenger R.R."/>
            <person name="Richter M."/>
            <person name="Diez M.S."/>
            <person name="Solano J."/>
            <person name="Bargiela R."/>
            <person name="Golyshina O.V."/>
            <person name="Manteca A."/>
            <person name="Ramos J.L."/>
            <person name="Gallego J.R."/>
            <person name="Llorente I."/>
            <person name="Martins Dos Santos V.A."/>
            <person name="Jensen O.N."/>
            <person name="Pelaez A.I."/>
            <person name="Sanchez J."/>
            <person name="Ferrer M."/>
        </authorList>
    </citation>
    <scope>NUCLEOTIDE SEQUENCE</scope>
</reference>
<feature type="region of interest" description="Disordered" evidence="3">
    <location>
        <begin position="148"/>
        <end position="178"/>
    </location>
</feature>
<dbReference type="CDD" id="cd04301">
    <property type="entry name" value="NAT_SF"/>
    <property type="match status" value="1"/>
</dbReference>
<reference evidence="5" key="1">
    <citation type="submission" date="2013-08" db="EMBL/GenBank/DDBJ databases">
        <authorList>
            <person name="Mendez C."/>
            <person name="Richter M."/>
            <person name="Ferrer M."/>
            <person name="Sanchez J."/>
        </authorList>
    </citation>
    <scope>NUCLEOTIDE SEQUENCE</scope>
</reference>
<dbReference type="Pfam" id="PF00583">
    <property type="entry name" value="Acetyltransf_1"/>
    <property type="match status" value="1"/>
</dbReference>
<dbReference type="PANTHER" id="PTHR43420">
    <property type="entry name" value="ACETYLTRANSFERASE"/>
    <property type="match status" value="1"/>
</dbReference>
<dbReference type="EMBL" id="AUZY01010842">
    <property type="protein sequence ID" value="EQD36984.1"/>
    <property type="molecule type" value="Genomic_DNA"/>
</dbReference>